<reference evidence="4 5" key="1">
    <citation type="submission" date="2018-08" db="EMBL/GenBank/DDBJ databases">
        <title>Chitinophagaceae sp. K23C18032701, a novel bacterium isolated from forest soil.</title>
        <authorList>
            <person name="Wang C."/>
        </authorList>
    </citation>
    <scope>NUCLEOTIDE SEQUENCE [LARGE SCALE GENOMIC DNA]</scope>
    <source>
        <strain evidence="4 5">K23C18032701</strain>
    </source>
</reference>
<organism evidence="4 5">
    <name type="scientific">Deminuibacter soli</name>
    <dbReference type="NCBI Taxonomy" id="2291815"/>
    <lineage>
        <taxon>Bacteria</taxon>
        <taxon>Pseudomonadati</taxon>
        <taxon>Bacteroidota</taxon>
        <taxon>Chitinophagia</taxon>
        <taxon>Chitinophagales</taxon>
        <taxon>Chitinophagaceae</taxon>
        <taxon>Deminuibacter</taxon>
    </lineage>
</organism>
<feature type="domain" description="PpiC" evidence="3">
    <location>
        <begin position="171"/>
        <end position="274"/>
    </location>
</feature>
<dbReference type="PANTHER" id="PTHR47245:SF2">
    <property type="entry name" value="PEPTIDYL-PROLYL CIS-TRANS ISOMERASE HP_0175-RELATED"/>
    <property type="match status" value="1"/>
</dbReference>
<dbReference type="InterPro" id="IPR046357">
    <property type="entry name" value="PPIase_dom_sf"/>
</dbReference>
<dbReference type="GO" id="GO:0003755">
    <property type="term" value="F:peptidyl-prolyl cis-trans isomerase activity"/>
    <property type="evidence" value="ECO:0007669"/>
    <property type="project" value="UniProtKB-KW"/>
</dbReference>
<comment type="caution">
    <text evidence="4">The sequence shown here is derived from an EMBL/GenBank/DDBJ whole genome shotgun (WGS) entry which is preliminary data.</text>
</comment>
<dbReference type="InterPro" id="IPR000297">
    <property type="entry name" value="PPIase_PpiC"/>
</dbReference>
<feature type="signal peptide" evidence="2">
    <location>
        <begin position="1"/>
        <end position="20"/>
    </location>
</feature>
<dbReference type="Proteomes" id="UP000261284">
    <property type="component" value="Unassembled WGS sequence"/>
</dbReference>
<keyword evidence="1 4" id="KW-0413">Isomerase</keyword>
<name>A0A3E1NPY9_9BACT</name>
<feature type="chain" id="PRO_5017780935" evidence="2">
    <location>
        <begin position="21"/>
        <end position="460"/>
    </location>
</feature>
<dbReference type="InterPro" id="IPR050245">
    <property type="entry name" value="PrsA_foldase"/>
</dbReference>
<dbReference type="Pfam" id="PF13616">
    <property type="entry name" value="Rotamase_3"/>
    <property type="match status" value="1"/>
</dbReference>
<evidence type="ECO:0000256" key="1">
    <source>
        <dbReference type="PROSITE-ProRule" id="PRU00278"/>
    </source>
</evidence>
<keyword evidence="1" id="KW-0697">Rotamase</keyword>
<dbReference type="OrthoDB" id="14196at2"/>
<dbReference type="PANTHER" id="PTHR47245">
    <property type="entry name" value="PEPTIDYLPROLYL ISOMERASE"/>
    <property type="match status" value="1"/>
</dbReference>
<dbReference type="Gene3D" id="1.10.4030.10">
    <property type="entry name" value="Porin chaperone SurA, peptide-binding domain"/>
    <property type="match status" value="1"/>
</dbReference>
<protein>
    <submittedName>
        <fullName evidence="4">Peptidylprolyl isomerase</fullName>
    </submittedName>
</protein>
<keyword evidence="5" id="KW-1185">Reference proteome</keyword>
<dbReference type="Gene3D" id="3.10.50.40">
    <property type="match status" value="2"/>
</dbReference>
<dbReference type="SUPFAM" id="SSF54534">
    <property type="entry name" value="FKBP-like"/>
    <property type="match status" value="2"/>
</dbReference>
<proteinExistence type="predicted"/>
<evidence type="ECO:0000259" key="3">
    <source>
        <dbReference type="PROSITE" id="PS50198"/>
    </source>
</evidence>
<dbReference type="EMBL" id="QTJU01000001">
    <property type="protein sequence ID" value="RFM29996.1"/>
    <property type="molecule type" value="Genomic_DNA"/>
</dbReference>
<dbReference type="SUPFAM" id="SSF109998">
    <property type="entry name" value="Triger factor/SurA peptide-binding domain-like"/>
    <property type="match status" value="1"/>
</dbReference>
<evidence type="ECO:0000256" key="2">
    <source>
        <dbReference type="SAM" id="SignalP"/>
    </source>
</evidence>
<dbReference type="PROSITE" id="PS50198">
    <property type="entry name" value="PPIC_PPIASE_2"/>
    <property type="match status" value="2"/>
</dbReference>
<evidence type="ECO:0000313" key="4">
    <source>
        <dbReference type="EMBL" id="RFM29996.1"/>
    </source>
</evidence>
<keyword evidence="2" id="KW-0732">Signal</keyword>
<gene>
    <name evidence="4" type="ORF">DXN05_03220</name>
</gene>
<feature type="domain" description="PpiC" evidence="3">
    <location>
        <begin position="277"/>
        <end position="370"/>
    </location>
</feature>
<dbReference type="InterPro" id="IPR027304">
    <property type="entry name" value="Trigger_fact/SurA_dom_sf"/>
</dbReference>
<dbReference type="RefSeq" id="WP_116845752.1">
    <property type="nucleotide sequence ID" value="NZ_QTJU01000001.1"/>
</dbReference>
<dbReference type="AlphaFoldDB" id="A0A3E1NPY9"/>
<dbReference type="Pfam" id="PF00639">
    <property type="entry name" value="Rotamase"/>
    <property type="match status" value="1"/>
</dbReference>
<sequence length="460" mass="51865">MRVKTSLFIVLVAASLGVHAQTQKIVADKIVAQVGDKIILKSDIDNAIADIKRGDAKMEVTSCEMIESQMIQKALVLQAQKDSLPVSDDEIEAQLDNQVRGFIMRFGTKEALEEIAGKTVFQLKEDFRVVFRERNLADQMRRKILDNIKISPVETQTYYDKIPKDSLKFYETQLELSQIVIYPKANKDVDEYVTKQLYDIKRQIEAGGKSFEQMAKTYSDDPGSKDNGGQYTLNRGDKGMWDPTFMATAFRLREGQISSVIKSKFGFHIIQLVSRSGDDAVVRHILRIPPITDDEVKLGVAYLDSIRTKIKSGGMQFGEAVNKISEDEGSKFSGGAIMGQDGSTYLTYDQLDPAMVAAVKDLKAGDISTPQSFTDERGRKAVRILFLRDKTAPHRENMKDDYDRISNRALAEKKDAAMKKWFDEHISTYYVNVDPDYNKCSNLGEWLQAAEKSNNITTQK</sequence>
<evidence type="ECO:0000313" key="5">
    <source>
        <dbReference type="Proteomes" id="UP000261284"/>
    </source>
</evidence>
<accession>A0A3E1NPY9</accession>